<reference evidence="1 2" key="1">
    <citation type="submission" date="2017-11" db="EMBL/GenBank/DDBJ databases">
        <title>Bacillus camelliae sp. nov., isolated from pu'er tea.</title>
        <authorList>
            <person name="Niu L."/>
        </authorList>
    </citation>
    <scope>NUCLEOTIDE SEQUENCE [LARGE SCALE GENOMIC DNA]</scope>
    <source>
        <strain evidence="1 2">7578-1</strain>
    </source>
</reference>
<evidence type="ECO:0000313" key="2">
    <source>
        <dbReference type="Proteomes" id="UP000233440"/>
    </source>
</evidence>
<protein>
    <recommendedName>
        <fullName evidence="3">YolD-like family protein</fullName>
    </recommendedName>
</protein>
<proteinExistence type="predicted"/>
<dbReference type="Pfam" id="PF08863">
    <property type="entry name" value="YolD"/>
    <property type="match status" value="1"/>
</dbReference>
<gene>
    <name evidence="1" type="ORF">CWO92_24385</name>
</gene>
<dbReference type="EMBL" id="PIQO01000044">
    <property type="protein sequence ID" value="PKR82445.1"/>
    <property type="molecule type" value="Genomic_DNA"/>
</dbReference>
<dbReference type="AlphaFoldDB" id="A0A2N3LD08"/>
<dbReference type="OrthoDB" id="2376882at2"/>
<evidence type="ECO:0000313" key="1">
    <source>
        <dbReference type="EMBL" id="PKR82445.1"/>
    </source>
</evidence>
<sequence>MDIKDRGIKKWQGFFMPEHVEGLKQMWIDEKKIQMPILDDYQIQEFEERIHFAKENKIPIEFTVYDNGFVEKITGIVHSVDQIKQRIKLILDFNEVEYILFSEIMNVRINN</sequence>
<name>A0A2N3LD08_9BACI</name>
<dbReference type="Proteomes" id="UP000233440">
    <property type="component" value="Unassembled WGS sequence"/>
</dbReference>
<dbReference type="PANTHER" id="PTHR40051">
    <property type="entry name" value="IG HYPOTHETICAL 15966"/>
    <property type="match status" value="1"/>
</dbReference>
<accession>A0A2N3LD08</accession>
<dbReference type="PANTHER" id="PTHR40051:SF1">
    <property type="entry name" value="YOLD-LIKE FAMILY PROTEIN"/>
    <property type="match status" value="1"/>
</dbReference>
<comment type="caution">
    <text evidence="1">The sequence shown here is derived from an EMBL/GenBank/DDBJ whole genome shotgun (WGS) entry which is preliminary data.</text>
</comment>
<dbReference type="InterPro" id="IPR014962">
    <property type="entry name" value="YolD"/>
</dbReference>
<dbReference type="RefSeq" id="WP_101356780.1">
    <property type="nucleotide sequence ID" value="NZ_PIQO01000044.1"/>
</dbReference>
<evidence type="ECO:0008006" key="3">
    <source>
        <dbReference type="Google" id="ProtNLM"/>
    </source>
</evidence>
<keyword evidence="2" id="KW-1185">Reference proteome</keyword>
<organism evidence="1 2">
    <name type="scientific">Heyndrickxia camelliae</name>
    <dbReference type="NCBI Taxonomy" id="1707093"/>
    <lineage>
        <taxon>Bacteria</taxon>
        <taxon>Bacillati</taxon>
        <taxon>Bacillota</taxon>
        <taxon>Bacilli</taxon>
        <taxon>Bacillales</taxon>
        <taxon>Bacillaceae</taxon>
        <taxon>Heyndrickxia</taxon>
    </lineage>
</organism>